<dbReference type="GO" id="GO:0018669">
    <property type="term" value="F:3-hydroxybenzoate 6-monooxygenase activity"/>
    <property type="evidence" value="ECO:0007669"/>
    <property type="project" value="UniProtKB-EC"/>
</dbReference>
<dbReference type="AlphaFoldDB" id="A0A238IV85"/>
<evidence type="ECO:0000256" key="5">
    <source>
        <dbReference type="ARBA" id="ARBA00023033"/>
    </source>
</evidence>
<comment type="cofactor">
    <cofactor evidence="1">
        <name>FAD</name>
        <dbReference type="ChEBI" id="CHEBI:57692"/>
    </cofactor>
</comment>
<keyword evidence="4 7" id="KW-0560">Oxidoreductase</keyword>
<feature type="domain" description="FAD-binding" evidence="6">
    <location>
        <begin position="7"/>
        <end position="131"/>
    </location>
</feature>
<feature type="domain" description="FAD-binding" evidence="6">
    <location>
        <begin position="257"/>
        <end position="327"/>
    </location>
</feature>
<dbReference type="GO" id="GO:0071949">
    <property type="term" value="F:FAD binding"/>
    <property type="evidence" value="ECO:0007669"/>
    <property type="project" value="InterPro"/>
</dbReference>
<dbReference type="SUPFAM" id="SSF51905">
    <property type="entry name" value="FAD/NAD(P)-binding domain"/>
    <property type="match status" value="1"/>
</dbReference>
<name>A0A238IV85_9RHOB</name>
<keyword evidence="2" id="KW-0285">Flavoprotein</keyword>
<dbReference type="Pfam" id="PF01494">
    <property type="entry name" value="FAD_binding_3"/>
    <property type="match status" value="2"/>
</dbReference>
<dbReference type="PANTHER" id="PTHR13789">
    <property type="entry name" value="MONOOXYGENASE"/>
    <property type="match status" value="1"/>
</dbReference>
<keyword evidence="5" id="KW-0503">Monooxygenase</keyword>
<evidence type="ECO:0000259" key="6">
    <source>
        <dbReference type="Pfam" id="PF01494"/>
    </source>
</evidence>
<dbReference type="RefSeq" id="WP_093972338.1">
    <property type="nucleotide sequence ID" value="NZ_FXXQ01000001.1"/>
</dbReference>
<dbReference type="EMBL" id="FXXQ01000001">
    <property type="protein sequence ID" value="SMX22379.1"/>
    <property type="molecule type" value="Genomic_DNA"/>
</dbReference>
<reference evidence="7 8" key="1">
    <citation type="submission" date="2017-05" db="EMBL/GenBank/DDBJ databases">
        <authorList>
            <person name="Song R."/>
            <person name="Chenine A.L."/>
            <person name="Ruprecht R.M."/>
        </authorList>
    </citation>
    <scope>NUCLEOTIDE SEQUENCE [LARGE SCALE GENOMIC DNA]</scope>
    <source>
        <strain evidence="7 8">CECT 8489</strain>
    </source>
</reference>
<gene>
    <name evidence="7" type="primary">xlnD</name>
    <name evidence="7" type="ORF">BOA8489_00475</name>
</gene>
<evidence type="ECO:0000256" key="4">
    <source>
        <dbReference type="ARBA" id="ARBA00023002"/>
    </source>
</evidence>
<dbReference type="SUPFAM" id="SSF54373">
    <property type="entry name" value="FAD-linked reductases, C-terminal domain"/>
    <property type="match status" value="1"/>
</dbReference>
<evidence type="ECO:0000313" key="8">
    <source>
        <dbReference type="Proteomes" id="UP000201838"/>
    </source>
</evidence>
<keyword evidence="3" id="KW-0274">FAD</keyword>
<dbReference type="InterPro" id="IPR050493">
    <property type="entry name" value="FAD-dep_Monooxygenase_BioMet"/>
</dbReference>
<evidence type="ECO:0000256" key="3">
    <source>
        <dbReference type="ARBA" id="ARBA00022827"/>
    </source>
</evidence>
<dbReference type="InterPro" id="IPR036188">
    <property type="entry name" value="FAD/NAD-bd_sf"/>
</dbReference>
<dbReference type="PRINTS" id="PR00420">
    <property type="entry name" value="RNGMNOXGNASE"/>
</dbReference>
<dbReference type="OrthoDB" id="4230779at2"/>
<dbReference type="PANTHER" id="PTHR13789:SF318">
    <property type="entry name" value="GERANYLGERANYL DIPHOSPHATE REDUCTASE"/>
    <property type="match status" value="1"/>
</dbReference>
<protein>
    <submittedName>
        <fullName evidence="7">3-hydroxybenzoate 6-hydroxylase 1</fullName>
        <ecNumber evidence="7">1.14.13.24</ecNumber>
    </submittedName>
</protein>
<dbReference type="EC" id="1.14.13.24" evidence="7"/>
<dbReference type="InterPro" id="IPR002938">
    <property type="entry name" value="FAD-bd"/>
</dbReference>
<evidence type="ECO:0000313" key="7">
    <source>
        <dbReference type="EMBL" id="SMX22379.1"/>
    </source>
</evidence>
<keyword evidence="8" id="KW-1185">Reference proteome</keyword>
<proteinExistence type="predicted"/>
<organism evidence="7 8">
    <name type="scientific">Boseongicola aestuarii</name>
    <dbReference type="NCBI Taxonomy" id="1470561"/>
    <lineage>
        <taxon>Bacteria</taxon>
        <taxon>Pseudomonadati</taxon>
        <taxon>Pseudomonadota</taxon>
        <taxon>Alphaproteobacteria</taxon>
        <taxon>Rhodobacterales</taxon>
        <taxon>Paracoccaceae</taxon>
        <taxon>Boseongicola</taxon>
    </lineage>
</organism>
<accession>A0A238IV85</accession>
<evidence type="ECO:0000256" key="1">
    <source>
        <dbReference type="ARBA" id="ARBA00001974"/>
    </source>
</evidence>
<dbReference type="Proteomes" id="UP000201838">
    <property type="component" value="Unassembled WGS sequence"/>
</dbReference>
<sequence length="377" mass="40532">MTDSLNITIAGAGIGGLAAATALARTGHSVVVAERAPKIGEVGAGIQISPNGMAVLRAIGVAGDLEPVSLKGTAVRLFDGPSGREILKLDLEKHGHGLEWRFVHRARLIEVLKAAAETAGVRVETGREVAPLPEGAALPGDDLLIGADGLHSKVRARVDEATKPFFTKQVAWRALIPGDGPPVAEVHMGPGRHVVSYPLPGGLRNVVAVEERSGWAEEGWSHNDHPGNLRGAFAGFSPRVRGWLEAVDECFLWGLFRHRVADRWWDRQQVLLGDAAHPTLPFLAQGANMALEDAWALSAAIGSGPLPEALARYQDQRRERVLRVVEAATANARNYHLKSAPVRLAAHGILRLVGAVAPAQPLRRFDWLYGYDVTREE</sequence>
<evidence type="ECO:0000256" key="2">
    <source>
        <dbReference type="ARBA" id="ARBA00022630"/>
    </source>
</evidence>
<dbReference type="Gene3D" id="3.50.50.60">
    <property type="entry name" value="FAD/NAD(P)-binding domain"/>
    <property type="match status" value="1"/>
</dbReference>